<dbReference type="PROSITE" id="PS51656">
    <property type="entry name" value="4FE4S"/>
    <property type="match status" value="1"/>
</dbReference>
<dbReference type="InterPro" id="IPR017896">
    <property type="entry name" value="4Fe4S_Fe-S-bd"/>
</dbReference>
<accession>A0AAW3JU97</accession>
<feature type="region of interest" description="Hydrophobic" evidence="10">
    <location>
        <begin position="1"/>
        <end position="26"/>
    </location>
</feature>
<reference evidence="13 14" key="1">
    <citation type="submission" date="2015-10" db="EMBL/GenBank/DDBJ databases">
        <title>Butyribacter intestini gen. nov., sp. nov., a butyric acid-producing bacterium of the family Lachnospiraceae isolated from the human faeces.</title>
        <authorList>
            <person name="Zou Y."/>
            <person name="Xue W."/>
            <person name="Luo G."/>
            <person name="Lv M."/>
        </authorList>
    </citation>
    <scope>NUCLEOTIDE SEQUENCE [LARGE SCALE GENOMIC DNA]</scope>
    <source>
        <strain evidence="13 14">TF01-11</strain>
    </source>
</reference>
<dbReference type="CDD" id="cd10549">
    <property type="entry name" value="MtMvhB_like"/>
    <property type="match status" value="1"/>
</dbReference>
<dbReference type="AlphaFoldDB" id="A0AAW3JU97"/>
<feature type="binding site" evidence="10">
    <location>
        <position position="49"/>
    </location>
    <ligand>
        <name>[4Fe-4S] cluster</name>
        <dbReference type="ChEBI" id="CHEBI:49883"/>
        <label>1</label>
    </ligand>
</feature>
<dbReference type="Gene3D" id="3.30.70.20">
    <property type="match status" value="2"/>
</dbReference>
<dbReference type="EC" id="7.-.-.-" evidence="10"/>
<keyword evidence="5 10" id="KW-1278">Translocase</keyword>
<evidence type="ECO:0000256" key="3">
    <source>
        <dbReference type="ARBA" id="ARBA00022723"/>
    </source>
</evidence>
<evidence type="ECO:0000256" key="6">
    <source>
        <dbReference type="ARBA" id="ARBA00022982"/>
    </source>
</evidence>
<keyword evidence="10" id="KW-1003">Cell membrane</keyword>
<feature type="binding site" evidence="10">
    <location>
        <position position="138"/>
    </location>
    <ligand>
        <name>[4Fe-4S] cluster</name>
        <dbReference type="ChEBI" id="CHEBI:49883"/>
        <label>2</label>
    </ligand>
</feature>
<dbReference type="InterPro" id="IPR050395">
    <property type="entry name" value="4Fe4S_Ferredoxin_RnfB"/>
</dbReference>
<dbReference type="PROSITE" id="PS51379">
    <property type="entry name" value="4FE4S_FER_2"/>
    <property type="match status" value="3"/>
</dbReference>
<keyword evidence="2 10" id="KW-0004">4Fe-4S</keyword>
<comment type="caution">
    <text evidence="13">The sequence shown here is derived from an EMBL/GenBank/DDBJ whole genome shotgun (WGS) entry which is preliminary data.</text>
</comment>
<evidence type="ECO:0000259" key="12">
    <source>
        <dbReference type="PROSITE" id="PS51656"/>
    </source>
</evidence>
<sequence>MTGVIMAAVVVGLIGLLIGLLLGFAAKAFAVPVDEKEIEVREFLPGNNCGGCGYAGCDALAKAIAAGEAPVNACPVGGAAVAEKIGNVMGVAAGDSVKMVAYVKCSGTCDKAGIKANYYGISDCKRAAAIPGRGDKACSFGCMGFGSCVAACKFDAIHVEHGVAIVDKEKCVACGKCAEECPNGLIELVPYDAKWAVACSNKDKGPKVMAVCDTGCIGCGLCEKTCKFDAIHVENNIAHIDQSKCKGCGACAAKCPKKVILAH</sequence>
<feature type="domain" description="4Fe-4S ferredoxin-type" evidence="11">
    <location>
        <begin position="236"/>
        <end position="263"/>
    </location>
</feature>
<dbReference type="GO" id="GO:0009055">
    <property type="term" value="F:electron transfer activity"/>
    <property type="evidence" value="ECO:0007669"/>
    <property type="project" value="InterPro"/>
</dbReference>
<evidence type="ECO:0000256" key="2">
    <source>
        <dbReference type="ARBA" id="ARBA00022485"/>
    </source>
</evidence>
<evidence type="ECO:0000256" key="1">
    <source>
        <dbReference type="ARBA" id="ARBA00022448"/>
    </source>
</evidence>
<name>A0AAW3JU97_9FIRM</name>
<feature type="domain" description="4Fe-4S" evidence="12">
    <location>
        <begin position="32"/>
        <end position="91"/>
    </location>
</feature>
<evidence type="ECO:0000256" key="5">
    <source>
        <dbReference type="ARBA" id="ARBA00022967"/>
    </source>
</evidence>
<dbReference type="InterPro" id="IPR007202">
    <property type="entry name" value="4Fe-4S_dom"/>
</dbReference>
<evidence type="ECO:0000256" key="7">
    <source>
        <dbReference type="ARBA" id="ARBA00023004"/>
    </source>
</evidence>
<protein>
    <recommendedName>
        <fullName evidence="10">Ion-translocating oxidoreductase complex subunit B</fullName>
        <ecNumber evidence="10">7.-.-.-</ecNumber>
    </recommendedName>
    <alternativeName>
        <fullName evidence="10">Rnf electron transport complex subunit B</fullName>
    </alternativeName>
</protein>
<evidence type="ECO:0000256" key="10">
    <source>
        <dbReference type="HAMAP-Rule" id="MF_00463"/>
    </source>
</evidence>
<feature type="binding site" evidence="10">
    <location>
        <position position="152"/>
    </location>
    <ligand>
        <name>[4Fe-4S] cluster</name>
        <dbReference type="ChEBI" id="CHEBI:49883"/>
        <label>3</label>
    </ligand>
</feature>
<comment type="similarity">
    <text evidence="10">Belongs to the 4Fe4S bacterial-type ferredoxin family. RnfB subfamily.</text>
</comment>
<keyword evidence="8 10" id="KW-0411">Iron-sulfur</keyword>
<proteinExistence type="inferred from homology"/>
<dbReference type="GO" id="GO:0022900">
    <property type="term" value="P:electron transport chain"/>
    <property type="evidence" value="ECO:0007669"/>
    <property type="project" value="UniProtKB-UniRule"/>
</dbReference>
<evidence type="ECO:0000256" key="8">
    <source>
        <dbReference type="ARBA" id="ARBA00023014"/>
    </source>
</evidence>
<feature type="binding site" evidence="10">
    <location>
        <position position="142"/>
    </location>
    <ligand>
        <name>[4Fe-4S] cluster</name>
        <dbReference type="ChEBI" id="CHEBI:49883"/>
        <label>2</label>
    </ligand>
</feature>
<comment type="subunit">
    <text evidence="10">The complex is composed of six subunits: RnfA, RnfB, RnfC, RnfD, RnfE and RnfG.</text>
</comment>
<comment type="subcellular location">
    <subcellularLocation>
        <location evidence="10">Cell membrane</location>
    </subcellularLocation>
</comment>
<feature type="binding site" evidence="10">
    <location>
        <position position="74"/>
    </location>
    <ligand>
        <name>[4Fe-4S] cluster</name>
        <dbReference type="ChEBI" id="CHEBI:49883"/>
        <label>1</label>
    </ligand>
</feature>
<evidence type="ECO:0000313" key="14">
    <source>
        <dbReference type="Proteomes" id="UP000050833"/>
    </source>
</evidence>
<dbReference type="PANTHER" id="PTHR43560">
    <property type="entry name" value="ION-TRANSLOCATING OXIDOREDUCTASE COMPLEX SUBUNIT B"/>
    <property type="match status" value="1"/>
</dbReference>
<keyword evidence="14" id="KW-1185">Reference proteome</keyword>
<keyword evidence="9 10" id="KW-0472">Membrane</keyword>
<feature type="domain" description="4Fe-4S ferredoxin-type" evidence="11">
    <location>
        <begin position="162"/>
        <end position="191"/>
    </location>
</feature>
<dbReference type="InterPro" id="IPR017900">
    <property type="entry name" value="4Fe4S_Fe_S_CS"/>
</dbReference>
<dbReference type="Proteomes" id="UP000050833">
    <property type="component" value="Unassembled WGS sequence"/>
</dbReference>
<keyword evidence="7 10" id="KW-0408">Iron</keyword>
<dbReference type="Pfam" id="PF04060">
    <property type="entry name" value="FeS"/>
    <property type="match status" value="1"/>
</dbReference>
<dbReference type="RefSeq" id="WP_055940399.1">
    <property type="nucleotide sequence ID" value="NZ_DBGDCA010000085.1"/>
</dbReference>
<evidence type="ECO:0000259" key="11">
    <source>
        <dbReference type="PROSITE" id="PS51379"/>
    </source>
</evidence>
<feature type="domain" description="4Fe-4S ferredoxin-type" evidence="11">
    <location>
        <begin position="207"/>
        <end position="235"/>
    </location>
</feature>
<keyword evidence="6 10" id="KW-0249">Electron transport</keyword>
<dbReference type="PANTHER" id="PTHR43560:SF1">
    <property type="entry name" value="ION-TRANSLOCATING OXIDOREDUCTASE COMPLEX SUBUNIT B"/>
    <property type="match status" value="1"/>
</dbReference>
<feature type="binding site" evidence="10">
    <location>
        <position position="181"/>
    </location>
    <ligand>
        <name>[4Fe-4S] cluster</name>
        <dbReference type="ChEBI" id="CHEBI:49883"/>
        <label>2</label>
    </ligand>
</feature>
<feature type="binding site" evidence="10">
    <location>
        <position position="171"/>
    </location>
    <ligand>
        <name>[4Fe-4S] cluster</name>
        <dbReference type="ChEBI" id="CHEBI:49883"/>
        <label>3</label>
    </ligand>
</feature>
<feature type="binding site" evidence="10">
    <location>
        <position position="148"/>
    </location>
    <ligand>
        <name>[4Fe-4S] cluster</name>
        <dbReference type="ChEBI" id="CHEBI:49883"/>
        <label>2</label>
    </ligand>
</feature>
<dbReference type="EMBL" id="LLKB01000001">
    <property type="protein sequence ID" value="KQC85653.1"/>
    <property type="molecule type" value="Genomic_DNA"/>
</dbReference>
<comment type="caution">
    <text evidence="10">Lacks conserved residue(s) required for the propagation of feature annotation.</text>
</comment>
<gene>
    <name evidence="10" type="primary">rnfB</name>
    <name evidence="13" type="ORF">APZ18_00090</name>
</gene>
<feature type="binding site" evidence="10">
    <location>
        <position position="57"/>
    </location>
    <ligand>
        <name>[4Fe-4S] cluster</name>
        <dbReference type="ChEBI" id="CHEBI:49883"/>
        <label>1</label>
    </ligand>
</feature>
<keyword evidence="1 10" id="KW-0813">Transport</keyword>
<dbReference type="SUPFAM" id="SSF54862">
    <property type="entry name" value="4Fe-4S ferredoxins"/>
    <property type="match status" value="2"/>
</dbReference>
<dbReference type="GO" id="GO:0005886">
    <property type="term" value="C:plasma membrane"/>
    <property type="evidence" value="ECO:0007669"/>
    <property type="project" value="UniProtKB-SubCell"/>
</dbReference>
<dbReference type="NCBIfam" id="TIGR01944">
    <property type="entry name" value="rnfB"/>
    <property type="match status" value="1"/>
</dbReference>
<dbReference type="PROSITE" id="PS00198">
    <property type="entry name" value="4FE4S_FER_1"/>
    <property type="match status" value="2"/>
</dbReference>
<feature type="binding site" evidence="10">
    <location>
        <position position="52"/>
    </location>
    <ligand>
        <name>[4Fe-4S] cluster</name>
        <dbReference type="ChEBI" id="CHEBI:49883"/>
        <label>1</label>
    </ligand>
</feature>
<evidence type="ECO:0000313" key="13">
    <source>
        <dbReference type="EMBL" id="KQC85653.1"/>
    </source>
</evidence>
<dbReference type="Pfam" id="PF12838">
    <property type="entry name" value="Fer4_7"/>
    <property type="match status" value="1"/>
</dbReference>
<comment type="cofactor">
    <cofactor evidence="10">
        <name>[4Fe-4S] cluster</name>
        <dbReference type="ChEBI" id="CHEBI:49883"/>
    </cofactor>
    <text evidence="10">Binds 3 [4Fe-4S] clusters.</text>
</comment>
<evidence type="ECO:0000256" key="4">
    <source>
        <dbReference type="ARBA" id="ARBA00022737"/>
    </source>
</evidence>
<dbReference type="Gene3D" id="1.10.15.40">
    <property type="entry name" value="Electron transport complex subunit B, putative Fe-S cluster"/>
    <property type="match status" value="1"/>
</dbReference>
<keyword evidence="4 10" id="KW-0677">Repeat</keyword>
<dbReference type="GO" id="GO:0051539">
    <property type="term" value="F:4 iron, 4 sulfur cluster binding"/>
    <property type="evidence" value="ECO:0007669"/>
    <property type="project" value="UniProtKB-UniRule"/>
</dbReference>
<dbReference type="InterPro" id="IPR010207">
    <property type="entry name" value="Elect_transpt_cplx_RnfB/RsxB"/>
</dbReference>
<feature type="binding site" evidence="10">
    <location>
        <position position="177"/>
    </location>
    <ligand>
        <name>[4Fe-4S] cluster</name>
        <dbReference type="ChEBI" id="CHEBI:49883"/>
        <label>3</label>
    </ligand>
</feature>
<dbReference type="HAMAP" id="MF_00463">
    <property type="entry name" value="RsxB_RnfB"/>
    <property type="match status" value="1"/>
</dbReference>
<dbReference type="GO" id="GO:0046872">
    <property type="term" value="F:metal ion binding"/>
    <property type="evidence" value="ECO:0007669"/>
    <property type="project" value="UniProtKB-KW"/>
</dbReference>
<organism evidence="13 14">
    <name type="scientific">Butyribacter intestini</name>
    <dbReference type="NCBI Taxonomy" id="1703332"/>
    <lineage>
        <taxon>Bacteria</taxon>
        <taxon>Bacillati</taxon>
        <taxon>Bacillota</taxon>
        <taxon>Clostridia</taxon>
        <taxon>Lachnospirales</taxon>
        <taxon>Lachnospiraceae</taxon>
        <taxon>Butyribacter</taxon>
    </lineage>
</organism>
<evidence type="ECO:0000256" key="9">
    <source>
        <dbReference type="ARBA" id="ARBA00023136"/>
    </source>
</evidence>
<comment type="function">
    <text evidence="10">Part of a membrane-bound complex that couples electron transfer with translocation of ions across the membrane.</text>
</comment>
<feature type="binding site" evidence="10">
    <location>
        <position position="174"/>
    </location>
    <ligand>
        <name>[4Fe-4S] cluster</name>
        <dbReference type="ChEBI" id="CHEBI:49883"/>
        <label>3</label>
    </ligand>
</feature>
<keyword evidence="3 10" id="KW-0479">Metal-binding</keyword>
<dbReference type="Pfam" id="PF00037">
    <property type="entry name" value="Fer4"/>
    <property type="match status" value="1"/>
</dbReference>